<evidence type="ECO:0000256" key="4">
    <source>
        <dbReference type="SAM" id="Phobius"/>
    </source>
</evidence>
<dbReference type="EMBL" id="JAWDIO010000002">
    <property type="protein sequence ID" value="MDU0352719.1"/>
    <property type="molecule type" value="Genomic_DNA"/>
</dbReference>
<keyword evidence="4" id="KW-1133">Transmembrane helix</keyword>
<dbReference type="GO" id="GO:0008483">
    <property type="term" value="F:transaminase activity"/>
    <property type="evidence" value="ECO:0007669"/>
    <property type="project" value="UniProtKB-KW"/>
</dbReference>
<keyword evidence="5" id="KW-0032">Aminotransferase</keyword>
<accession>A0ABU3SRV0</accession>
<keyword evidence="4" id="KW-0472">Membrane</keyword>
<sequence length="592" mass="66468">MSQSYLVYFILVCIALYLVKRVVVRLRLSKAKHPSLRGHSKWSRRIAGQIPFFAYQESEYFSTDGAPEHIVESRSVAFDTLKKQIQDSSPKTLAHSEPLENSISDVRFTSNYRIPFPYRNQLSKEFKLGSIADQTQGSKIKDLDGNWRYDLSGSYGVNVFGYDFYKDCMAEGMKIAGNLGPVLGAYHPVIAENVEMIKQVSGLDEVSFHMSGTEAVMQAVRLARYHTGKTHLVRLCGAYHGWWDGVQPGIGNNRKTNDVYTLSDLSDNTLGILDSRDDIACVLINPLQAFHPNSDSASDVSLIASDRAANFDKQAYILWLEKIRAVCTKRNIVLIFDEVFTGFRLSYRGAQGFFGIQADLVTYGKTLGGGYPVGVVAGTHKLMKRYKDNKPVDVSFARGTFNSHPYVMGAMNAFLTRVNKPEIQAIYQSSEDVWNNRVSLLNQRLDAAKLPLKIVNMHSILSVIYTRPSRYNWMFQFYLRNAGLELSWTGTGRFIMNLSYTDEEFAEVIDRIVTAAQQMEKDGWWWSSPTLTNKAIKQQFLSDMLSAKFPLLAPFLSKPLSKHSAHVTATSAPISSSEQLNAAPENPIQKAG</sequence>
<keyword evidence="4" id="KW-0812">Transmembrane</keyword>
<dbReference type="PROSITE" id="PS00600">
    <property type="entry name" value="AA_TRANSFER_CLASS_3"/>
    <property type="match status" value="1"/>
</dbReference>
<keyword evidence="2" id="KW-0663">Pyridoxal phosphate</keyword>
<keyword evidence="6" id="KW-1185">Reference proteome</keyword>
<comment type="caution">
    <text evidence="5">The sequence shown here is derived from an EMBL/GenBank/DDBJ whole genome shotgun (WGS) entry which is preliminary data.</text>
</comment>
<evidence type="ECO:0000313" key="6">
    <source>
        <dbReference type="Proteomes" id="UP001247805"/>
    </source>
</evidence>
<evidence type="ECO:0000256" key="2">
    <source>
        <dbReference type="ARBA" id="ARBA00022898"/>
    </source>
</evidence>
<dbReference type="PANTHER" id="PTHR43713:SF3">
    <property type="entry name" value="GLUTAMATE-1-SEMIALDEHYDE 2,1-AMINOMUTASE 1, CHLOROPLASTIC-RELATED"/>
    <property type="match status" value="1"/>
</dbReference>
<organism evidence="5 6">
    <name type="scientific">Paraglaciecola aquimarina</name>
    <dbReference type="NCBI Taxonomy" id="1235557"/>
    <lineage>
        <taxon>Bacteria</taxon>
        <taxon>Pseudomonadati</taxon>
        <taxon>Pseudomonadota</taxon>
        <taxon>Gammaproteobacteria</taxon>
        <taxon>Alteromonadales</taxon>
        <taxon>Alteromonadaceae</taxon>
        <taxon>Paraglaciecola</taxon>
    </lineage>
</organism>
<proteinExistence type="predicted"/>
<dbReference type="InterPro" id="IPR049704">
    <property type="entry name" value="Aminotrans_3_PPA_site"/>
</dbReference>
<gene>
    <name evidence="5" type="ORF">RS130_01225</name>
</gene>
<dbReference type="RefSeq" id="WP_316024430.1">
    <property type="nucleotide sequence ID" value="NZ_JAWDIO010000002.1"/>
</dbReference>
<dbReference type="Gene3D" id="3.40.640.10">
    <property type="entry name" value="Type I PLP-dependent aspartate aminotransferase-like (Major domain)"/>
    <property type="match status" value="2"/>
</dbReference>
<dbReference type="InterPro" id="IPR015421">
    <property type="entry name" value="PyrdxlP-dep_Trfase_major"/>
</dbReference>
<feature type="compositionally biased region" description="Polar residues" evidence="3">
    <location>
        <begin position="571"/>
        <end position="580"/>
    </location>
</feature>
<dbReference type="InterPro" id="IPR005814">
    <property type="entry name" value="Aminotrans_3"/>
</dbReference>
<dbReference type="InterPro" id="IPR015422">
    <property type="entry name" value="PyrdxlP-dep_Trfase_small"/>
</dbReference>
<comment type="cofactor">
    <cofactor evidence="1">
        <name>pyridoxal 5'-phosphate</name>
        <dbReference type="ChEBI" id="CHEBI:597326"/>
    </cofactor>
</comment>
<dbReference type="InterPro" id="IPR015424">
    <property type="entry name" value="PyrdxlP-dep_Trfase"/>
</dbReference>
<feature type="transmembrane region" description="Helical" evidence="4">
    <location>
        <begin position="6"/>
        <end position="23"/>
    </location>
</feature>
<dbReference type="SUPFAM" id="SSF53383">
    <property type="entry name" value="PLP-dependent transferases"/>
    <property type="match status" value="1"/>
</dbReference>
<keyword evidence="5" id="KW-0808">Transferase</keyword>
<dbReference type="PANTHER" id="PTHR43713">
    <property type="entry name" value="GLUTAMATE-1-SEMIALDEHYDE 2,1-AMINOMUTASE"/>
    <property type="match status" value="1"/>
</dbReference>
<evidence type="ECO:0000256" key="3">
    <source>
        <dbReference type="SAM" id="MobiDB-lite"/>
    </source>
</evidence>
<reference evidence="5 6" key="1">
    <citation type="submission" date="2023-10" db="EMBL/GenBank/DDBJ databases">
        <title>Glaciecola aquimarina strain GGW-M5 nov., isolated from a coastal seawater.</title>
        <authorList>
            <person name="Bayburt H."/>
            <person name="Kim J.M."/>
            <person name="Choi B.J."/>
            <person name="Jeon C.O."/>
        </authorList>
    </citation>
    <scope>NUCLEOTIDE SEQUENCE [LARGE SCALE GENOMIC DNA]</scope>
    <source>
        <strain evidence="5 6">KCTC 32108</strain>
    </source>
</reference>
<evidence type="ECO:0000313" key="5">
    <source>
        <dbReference type="EMBL" id="MDU0352719.1"/>
    </source>
</evidence>
<dbReference type="Proteomes" id="UP001247805">
    <property type="component" value="Unassembled WGS sequence"/>
</dbReference>
<dbReference type="Gene3D" id="3.90.1150.10">
    <property type="entry name" value="Aspartate Aminotransferase, domain 1"/>
    <property type="match status" value="2"/>
</dbReference>
<dbReference type="Pfam" id="PF00202">
    <property type="entry name" value="Aminotran_3"/>
    <property type="match status" value="2"/>
</dbReference>
<name>A0ABU3SRV0_9ALTE</name>
<feature type="region of interest" description="Disordered" evidence="3">
    <location>
        <begin position="571"/>
        <end position="592"/>
    </location>
</feature>
<evidence type="ECO:0000256" key="1">
    <source>
        <dbReference type="ARBA" id="ARBA00001933"/>
    </source>
</evidence>
<protein>
    <submittedName>
        <fullName evidence="5">Aminotransferase class III-fold pyridoxal phosphate-dependent enzyme</fullName>
    </submittedName>
</protein>